<gene>
    <name evidence="1" type="ORF">CPJ18_23105</name>
</gene>
<dbReference type="Proteomes" id="UP000237447">
    <property type="component" value="Unassembled WGS sequence"/>
</dbReference>
<accession>A0AAE5VMD5</accession>
<sequence>MVQSNGLLALDKIRPRDPDVSINPAYRYQYFKDPNGEIPQCLKFRLKRCELITDDVEAFRLSID</sequence>
<reference evidence="1 2" key="1">
    <citation type="journal article" date="2018" name="Syst. Appl. Microbiol.">
        <title>Agrobacterium rosae sp. nov., isolated from galls on different agricultural crops.</title>
        <authorList>
            <person name="Kuzmanovic N."/>
            <person name="Pulawska J."/>
            <person name="Smalla K."/>
            <person name="Nesme X."/>
        </authorList>
    </citation>
    <scope>NUCLEOTIDE SEQUENCE [LARGE SCALE GENOMIC DNA]</scope>
    <source>
        <strain evidence="1 2">NCPPB 1650</strain>
    </source>
</reference>
<evidence type="ECO:0000313" key="1">
    <source>
        <dbReference type="EMBL" id="POO48867.1"/>
    </source>
</evidence>
<proteinExistence type="predicted"/>
<evidence type="ECO:0000313" key="2">
    <source>
        <dbReference type="Proteomes" id="UP000237447"/>
    </source>
</evidence>
<dbReference type="AlphaFoldDB" id="A0AAE5VMD5"/>
<dbReference type="EMBL" id="NXEJ01000012">
    <property type="protein sequence ID" value="POO48867.1"/>
    <property type="molecule type" value="Genomic_DNA"/>
</dbReference>
<comment type="caution">
    <text evidence="1">The sequence shown here is derived from an EMBL/GenBank/DDBJ whole genome shotgun (WGS) entry which is preliminary data.</text>
</comment>
<organism evidence="1 2">
    <name type="scientific">Agrobacterium rosae</name>
    <dbReference type="NCBI Taxonomy" id="1972867"/>
    <lineage>
        <taxon>Bacteria</taxon>
        <taxon>Pseudomonadati</taxon>
        <taxon>Pseudomonadota</taxon>
        <taxon>Alphaproteobacteria</taxon>
        <taxon>Hyphomicrobiales</taxon>
        <taxon>Rhizobiaceae</taxon>
        <taxon>Rhizobium/Agrobacterium group</taxon>
        <taxon>Agrobacterium</taxon>
    </lineage>
</organism>
<protein>
    <submittedName>
        <fullName evidence="1">Uncharacterized protein</fullName>
    </submittedName>
</protein>
<name>A0AAE5VMD5_9HYPH</name>